<dbReference type="InterPro" id="IPR002114">
    <property type="entry name" value="PTS_HPr_Ser_P_site"/>
</dbReference>
<name>A0A511ZIC1_9BACI</name>
<dbReference type="PRINTS" id="PR00107">
    <property type="entry name" value="PHOSPHOCPHPR"/>
</dbReference>
<dbReference type="CDD" id="cd00367">
    <property type="entry name" value="PTS-HPr_like"/>
    <property type="match status" value="1"/>
</dbReference>
<accession>A0A511ZIC1</accession>
<dbReference type="OrthoDB" id="9809047at2"/>
<dbReference type="InterPro" id="IPR050399">
    <property type="entry name" value="HPr"/>
</dbReference>
<dbReference type="AlphaFoldDB" id="A0A511ZIC1"/>
<evidence type="ECO:0000259" key="2">
    <source>
        <dbReference type="PROSITE" id="PS51350"/>
    </source>
</evidence>
<evidence type="ECO:0000313" key="4">
    <source>
        <dbReference type="Proteomes" id="UP000321558"/>
    </source>
</evidence>
<dbReference type="Proteomes" id="UP000321558">
    <property type="component" value="Unassembled WGS sequence"/>
</dbReference>
<dbReference type="RefSeq" id="WP_147210204.1">
    <property type="nucleotide sequence ID" value="NZ_BJYM01000007.1"/>
</dbReference>
<protein>
    <submittedName>
        <fullName evidence="3">HPr-like protein Crh</fullName>
    </submittedName>
</protein>
<dbReference type="PROSITE" id="PS00589">
    <property type="entry name" value="PTS_HPR_SER"/>
    <property type="match status" value="1"/>
</dbReference>
<comment type="similarity">
    <text evidence="1">Belongs to the HPr family.</text>
</comment>
<dbReference type="PANTHER" id="PTHR33705:SF5">
    <property type="entry name" value="HPR-LIKE PROTEIN CRH"/>
    <property type="match status" value="1"/>
</dbReference>
<dbReference type="Gene3D" id="3.30.1340.10">
    <property type="entry name" value="HPr-like"/>
    <property type="match status" value="1"/>
</dbReference>
<feature type="domain" description="HPr" evidence="2">
    <location>
        <begin position="1"/>
        <end position="85"/>
    </location>
</feature>
<dbReference type="PROSITE" id="PS51350">
    <property type="entry name" value="PTS_HPR_DOM"/>
    <property type="match status" value="1"/>
</dbReference>
<dbReference type="NCBIfam" id="TIGR01003">
    <property type="entry name" value="PTS_HPr_family"/>
    <property type="match status" value="1"/>
</dbReference>
<evidence type="ECO:0000313" key="3">
    <source>
        <dbReference type="EMBL" id="GEN87196.1"/>
    </source>
</evidence>
<organism evidence="3 4">
    <name type="scientific">Oceanobacillus sojae</name>
    <dbReference type="NCBI Taxonomy" id="582851"/>
    <lineage>
        <taxon>Bacteria</taxon>
        <taxon>Bacillati</taxon>
        <taxon>Bacillota</taxon>
        <taxon>Bacilli</taxon>
        <taxon>Bacillales</taxon>
        <taxon>Bacillaceae</taxon>
        <taxon>Oceanobacillus</taxon>
    </lineage>
</organism>
<keyword evidence="4" id="KW-1185">Reference proteome</keyword>
<dbReference type="PANTHER" id="PTHR33705">
    <property type="entry name" value="PHOSPHOCARRIER PROTEIN HPR"/>
    <property type="match status" value="1"/>
</dbReference>
<dbReference type="EMBL" id="BJYM01000007">
    <property type="protein sequence ID" value="GEN87196.1"/>
    <property type="molecule type" value="Genomic_DNA"/>
</dbReference>
<dbReference type="NCBIfam" id="NF010354">
    <property type="entry name" value="PRK13782.1"/>
    <property type="match status" value="1"/>
</dbReference>
<comment type="caution">
    <text evidence="3">The sequence shown here is derived from an EMBL/GenBank/DDBJ whole genome shotgun (WGS) entry which is preliminary data.</text>
</comment>
<dbReference type="STRING" id="582851.GCA_900162665_01245"/>
<dbReference type="SUPFAM" id="SSF55594">
    <property type="entry name" value="HPr-like"/>
    <property type="match status" value="1"/>
</dbReference>
<sequence length="85" mass="9662">MIEKTVKIELDSGLQARPAAYFVQEANRFDSHIFLENDDKKVNAKSIMGLMSLALTKGEEIKLIIEGEDEEEAMEYLTSLVREKV</sequence>
<reference evidence="3 4" key="1">
    <citation type="submission" date="2019-07" db="EMBL/GenBank/DDBJ databases">
        <title>Whole genome shotgun sequence of Oceanobacillus sojae NBRC 105379.</title>
        <authorList>
            <person name="Hosoyama A."/>
            <person name="Uohara A."/>
            <person name="Ohji S."/>
            <person name="Ichikawa N."/>
        </authorList>
    </citation>
    <scope>NUCLEOTIDE SEQUENCE [LARGE SCALE GENOMIC DNA]</scope>
    <source>
        <strain evidence="3 4">NBRC 105379</strain>
    </source>
</reference>
<evidence type="ECO:0000256" key="1">
    <source>
        <dbReference type="ARBA" id="ARBA00010736"/>
    </source>
</evidence>
<gene>
    <name evidence="3" type="primary">crh</name>
    <name evidence="3" type="ORF">OSO01_19350</name>
</gene>
<dbReference type="Pfam" id="PF00381">
    <property type="entry name" value="PTS-HPr"/>
    <property type="match status" value="1"/>
</dbReference>
<proteinExistence type="inferred from homology"/>
<dbReference type="InterPro" id="IPR000032">
    <property type="entry name" value="HPr-like"/>
</dbReference>
<dbReference type="InterPro" id="IPR035895">
    <property type="entry name" value="HPr-like_sf"/>
</dbReference>